<evidence type="ECO:0000256" key="8">
    <source>
        <dbReference type="ARBA" id="ARBA00033774"/>
    </source>
</evidence>
<evidence type="ECO:0000256" key="3">
    <source>
        <dbReference type="ARBA" id="ARBA00007426"/>
    </source>
</evidence>
<dbReference type="InterPro" id="IPR036871">
    <property type="entry name" value="PX_dom_sf"/>
</dbReference>
<dbReference type="AlphaFoldDB" id="A0A5N5QD36"/>
<reference evidence="13 14" key="1">
    <citation type="journal article" date="2019" name="Fungal Biol. Biotechnol.">
        <title>Draft genome sequence of fastidious pathogen Ceratobasidium theobromae, which causes vascular-streak dieback in Theobroma cacao.</title>
        <authorList>
            <person name="Ali S.S."/>
            <person name="Asman A."/>
            <person name="Shao J."/>
            <person name="Firmansyah A.P."/>
            <person name="Susilo A.W."/>
            <person name="Rosmana A."/>
            <person name="McMahon P."/>
            <person name="Junaid M."/>
            <person name="Guest D."/>
            <person name="Kheng T.Y."/>
            <person name="Meinhardt L.W."/>
            <person name="Bailey B.A."/>
        </authorList>
    </citation>
    <scope>NUCLEOTIDE SEQUENCE [LARGE SCALE GENOMIC DNA]</scope>
    <source>
        <strain evidence="13 14">CT2</strain>
    </source>
</reference>
<proteinExistence type="inferred from homology"/>
<dbReference type="CDD" id="cd07280">
    <property type="entry name" value="PX_YPT35"/>
    <property type="match status" value="1"/>
</dbReference>
<protein>
    <recommendedName>
        <fullName evidence="8">Endosomal/vacuolar adapter protein YPT35</fullName>
    </recommendedName>
    <alternativeName>
        <fullName evidence="9">PX domain-containing protein YPT35</fullName>
    </alternativeName>
</protein>
<feature type="transmembrane region" description="Helical" evidence="11">
    <location>
        <begin position="372"/>
        <end position="395"/>
    </location>
</feature>
<evidence type="ECO:0000256" key="10">
    <source>
        <dbReference type="SAM" id="MobiDB-lite"/>
    </source>
</evidence>
<dbReference type="PROSITE" id="PS50195">
    <property type="entry name" value="PX"/>
    <property type="match status" value="1"/>
</dbReference>
<keyword evidence="11" id="KW-1133">Transmembrane helix</keyword>
<dbReference type="InterPro" id="IPR001683">
    <property type="entry name" value="PX_dom"/>
</dbReference>
<keyword evidence="14" id="KW-1185">Reference proteome</keyword>
<evidence type="ECO:0000256" key="4">
    <source>
        <dbReference type="ARBA" id="ARBA00022554"/>
    </source>
</evidence>
<dbReference type="InterPro" id="IPR037917">
    <property type="entry name" value="Ypt35_PX"/>
</dbReference>
<evidence type="ECO:0000256" key="5">
    <source>
        <dbReference type="ARBA" id="ARBA00022753"/>
    </source>
</evidence>
<dbReference type="Proteomes" id="UP000383932">
    <property type="component" value="Unassembled WGS sequence"/>
</dbReference>
<evidence type="ECO:0000256" key="7">
    <source>
        <dbReference type="ARBA" id="ARBA00033728"/>
    </source>
</evidence>
<dbReference type="Pfam" id="PF00787">
    <property type="entry name" value="PX"/>
    <property type="match status" value="1"/>
</dbReference>
<gene>
    <name evidence="13" type="ORF">CTheo_6981</name>
</gene>
<evidence type="ECO:0000256" key="11">
    <source>
        <dbReference type="SAM" id="Phobius"/>
    </source>
</evidence>
<dbReference type="InterPro" id="IPR056119">
    <property type="entry name" value="DUF7702"/>
</dbReference>
<evidence type="ECO:0000256" key="1">
    <source>
        <dbReference type="ARBA" id="ARBA00004148"/>
    </source>
</evidence>
<comment type="caution">
    <text evidence="13">The sequence shown here is derived from an EMBL/GenBank/DDBJ whole genome shotgun (WGS) entry which is preliminary data.</text>
</comment>
<keyword evidence="5" id="KW-0967">Endosome</keyword>
<feature type="region of interest" description="Disordered" evidence="10">
    <location>
        <begin position="1"/>
        <end position="25"/>
    </location>
</feature>
<comment type="similarity">
    <text evidence="3">Belongs to the YPT35 family.</text>
</comment>
<feature type="transmembrane region" description="Helical" evidence="11">
    <location>
        <begin position="476"/>
        <end position="500"/>
    </location>
</feature>
<dbReference type="OrthoDB" id="10254720at2759"/>
<accession>A0A5N5QD36</accession>
<dbReference type="GO" id="GO:0005774">
    <property type="term" value="C:vacuolar membrane"/>
    <property type="evidence" value="ECO:0007669"/>
    <property type="project" value="UniProtKB-SubCell"/>
</dbReference>
<comment type="subcellular location">
    <subcellularLocation>
        <location evidence="2">Endosome</location>
    </subcellularLocation>
    <subcellularLocation>
        <location evidence="1">Vacuole membrane</location>
        <topology evidence="1">Peripheral membrane protein</topology>
    </subcellularLocation>
</comment>
<keyword evidence="4" id="KW-0926">Vacuole</keyword>
<evidence type="ECO:0000256" key="6">
    <source>
        <dbReference type="ARBA" id="ARBA00023136"/>
    </source>
</evidence>
<feature type="domain" description="PX" evidence="12">
    <location>
        <begin position="95"/>
        <end position="218"/>
    </location>
</feature>
<evidence type="ECO:0000313" key="14">
    <source>
        <dbReference type="Proteomes" id="UP000383932"/>
    </source>
</evidence>
<feature type="transmembrane region" description="Helical" evidence="11">
    <location>
        <begin position="436"/>
        <end position="456"/>
    </location>
</feature>
<keyword evidence="11" id="KW-0812">Transmembrane</keyword>
<dbReference type="Gene3D" id="3.30.1520.10">
    <property type="entry name" value="Phox-like domain"/>
    <property type="match status" value="1"/>
</dbReference>
<evidence type="ECO:0000256" key="9">
    <source>
        <dbReference type="ARBA" id="ARBA00033785"/>
    </source>
</evidence>
<dbReference type="GO" id="GO:0032266">
    <property type="term" value="F:phosphatidylinositol-3-phosphate binding"/>
    <property type="evidence" value="ECO:0007669"/>
    <property type="project" value="InterPro"/>
</dbReference>
<dbReference type="GO" id="GO:0010008">
    <property type="term" value="C:endosome membrane"/>
    <property type="evidence" value="ECO:0007669"/>
    <property type="project" value="UniProtKB-SubCell"/>
</dbReference>
<evidence type="ECO:0000259" key="12">
    <source>
        <dbReference type="PROSITE" id="PS50195"/>
    </source>
</evidence>
<feature type="transmembrane region" description="Helical" evidence="11">
    <location>
        <begin position="410"/>
        <end position="429"/>
    </location>
</feature>
<evidence type="ECO:0000256" key="2">
    <source>
        <dbReference type="ARBA" id="ARBA00004177"/>
    </source>
</evidence>
<keyword evidence="6 11" id="KW-0472">Membrane</keyword>
<organism evidence="13 14">
    <name type="scientific">Ceratobasidium theobromae</name>
    <dbReference type="NCBI Taxonomy" id="1582974"/>
    <lineage>
        <taxon>Eukaryota</taxon>
        <taxon>Fungi</taxon>
        <taxon>Dikarya</taxon>
        <taxon>Basidiomycota</taxon>
        <taxon>Agaricomycotina</taxon>
        <taxon>Agaricomycetes</taxon>
        <taxon>Cantharellales</taxon>
        <taxon>Ceratobasidiaceae</taxon>
        <taxon>Ceratobasidium</taxon>
    </lineage>
</organism>
<feature type="transmembrane region" description="Helical" evidence="11">
    <location>
        <begin position="297"/>
        <end position="316"/>
    </location>
</feature>
<dbReference type="EMBL" id="SSOP01000252">
    <property type="protein sequence ID" value="KAB5589574.1"/>
    <property type="molecule type" value="Genomic_DNA"/>
</dbReference>
<name>A0A5N5QD36_9AGAM</name>
<evidence type="ECO:0000313" key="13">
    <source>
        <dbReference type="EMBL" id="KAB5589574.1"/>
    </source>
</evidence>
<feature type="region of interest" description="Disordered" evidence="10">
    <location>
        <begin position="515"/>
        <end position="539"/>
    </location>
</feature>
<dbReference type="SUPFAM" id="SSF64268">
    <property type="entry name" value="PX domain"/>
    <property type="match status" value="1"/>
</dbReference>
<sequence>MSPVRQQAEHVSGSEPSQQSHPFARSTGLVQIVRPTIHDLIEEEARLWDEFTTDDGNQSRVASGRVSPGSMANRSVFSNDIWLDDNCGNADRTFARDVQLVGWASVGDNISTAYVVYDCAIRTKEGATIHVHKRYNAFAALDKALRRTLPPQVVHNVPCLPPKNALAKYRPAFLDSRRRKLQTWLAAVLMHPDIGGSPAHATRCGPTFRGLSAWFTEKLGNPRGWRTALVRNNIPPPHFTFSRMSMPQIPSGFSITGGIPIKSQDFAASIIFTIMYICLIPLAGFRFVKKESRSTSMIRPAIFVLVRVATYIMRAVQANGNYSETLFIVEQVFLLAGFPIICDAILTLLEYHITRTHTSPEQGKVTQRACRLLRLALLIALVLGIIAGTEIGGAINNPNKKNNLRTLRNVNAILCLALVIGVIIVVLIAQVHKSLPVVPTAVLVFMAACLIVAAAYRLASIHTTNPPIARSTKIKFYVLLALMEWVVNATLFSVNARAMFAEDLAAEKKRAAKDGNNYHAGERVPMASQQSFKDPYARA</sequence>
<feature type="transmembrane region" description="Helical" evidence="11">
    <location>
        <begin position="328"/>
        <end position="351"/>
    </location>
</feature>
<dbReference type="Pfam" id="PF24800">
    <property type="entry name" value="DUF7702"/>
    <property type="match status" value="1"/>
</dbReference>
<feature type="transmembrane region" description="Helical" evidence="11">
    <location>
        <begin position="266"/>
        <end position="285"/>
    </location>
</feature>
<comment type="function">
    <text evidence="7">Recruits the lipid transfer protein VPS13 to endosomal and vacuolar membranes.</text>
</comment>